<protein>
    <recommendedName>
        <fullName evidence="3">Rod shape-determining protein MreD</fullName>
    </recommendedName>
</protein>
<comment type="caution">
    <text evidence="2">The sequence shown here is derived from an EMBL/GenBank/DDBJ whole genome shotgun (WGS) entry which is preliminary data.</text>
</comment>
<feature type="transmembrane region" description="Helical" evidence="1">
    <location>
        <begin position="88"/>
        <end position="109"/>
    </location>
</feature>
<feature type="transmembrane region" description="Helical" evidence="1">
    <location>
        <begin position="161"/>
        <end position="185"/>
    </location>
</feature>
<evidence type="ECO:0008006" key="3">
    <source>
        <dbReference type="Google" id="ProtNLM"/>
    </source>
</evidence>
<keyword evidence="1" id="KW-0472">Membrane</keyword>
<dbReference type="AlphaFoldDB" id="T0Z646"/>
<accession>T0Z646</accession>
<evidence type="ECO:0000256" key="1">
    <source>
        <dbReference type="SAM" id="Phobius"/>
    </source>
</evidence>
<feature type="transmembrane region" description="Helical" evidence="1">
    <location>
        <begin position="116"/>
        <end position="141"/>
    </location>
</feature>
<proteinExistence type="predicted"/>
<sequence>MPGFATLNRNAPSPAAVARLITPRALTLSVLIALAVATRLVIHFIPGVIPYNFTPVEALGLFGGAWFADRRSAFMVPLAAMAVSDLIIGLYPLLPLIYACIAGSVLLGFRLRQRRGVLAIATAAVVSSTGFFVITNFGVWASTGMYPHNPAGLLACYVAGLPFYPATLAGTLLWSAILFGGYALLTRRWPTLVAAAPAR</sequence>
<reference evidence="2" key="2">
    <citation type="journal article" date="2014" name="ISME J.">
        <title>Microbial stratification in low pH oxic and suboxic macroscopic growths along an acid mine drainage.</title>
        <authorList>
            <person name="Mendez-Garcia C."/>
            <person name="Mesa V."/>
            <person name="Sprenger R.R."/>
            <person name="Richter M."/>
            <person name="Diez M.S."/>
            <person name="Solano J."/>
            <person name="Bargiela R."/>
            <person name="Golyshina O.V."/>
            <person name="Manteca A."/>
            <person name="Ramos J.L."/>
            <person name="Gallego J.R."/>
            <person name="Llorente I."/>
            <person name="Martins Dos Santos V.A."/>
            <person name="Jensen O.N."/>
            <person name="Pelaez A.I."/>
            <person name="Sanchez J."/>
            <person name="Ferrer M."/>
        </authorList>
    </citation>
    <scope>NUCLEOTIDE SEQUENCE</scope>
</reference>
<reference evidence="2" key="1">
    <citation type="submission" date="2013-08" db="EMBL/GenBank/DDBJ databases">
        <authorList>
            <person name="Mendez C."/>
            <person name="Richter M."/>
            <person name="Ferrer M."/>
            <person name="Sanchez J."/>
        </authorList>
    </citation>
    <scope>NUCLEOTIDE SEQUENCE</scope>
</reference>
<dbReference type="Pfam" id="PF20221">
    <property type="entry name" value="DUF6580"/>
    <property type="match status" value="1"/>
</dbReference>
<keyword evidence="1" id="KW-0812">Transmembrane</keyword>
<dbReference type="InterPro" id="IPR046487">
    <property type="entry name" value="DUF6580"/>
</dbReference>
<dbReference type="EMBL" id="AUZZ01007119">
    <property type="protein sequence ID" value="EQD43516.1"/>
    <property type="molecule type" value="Genomic_DNA"/>
</dbReference>
<evidence type="ECO:0000313" key="2">
    <source>
        <dbReference type="EMBL" id="EQD43516.1"/>
    </source>
</evidence>
<gene>
    <name evidence="2" type="ORF">B2A_09861</name>
</gene>
<keyword evidence="1" id="KW-1133">Transmembrane helix</keyword>
<name>T0Z646_9ZZZZ</name>
<organism evidence="2">
    <name type="scientific">mine drainage metagenome</name>
    <dbReference type="NCBI Taxonomy" id="410659"/>
    <lineage>
        <taxon>unclassified sequences</taxon>
        <taxon>metagenomes</taxon>
        <taxon>ecological metagenomes</taxon>
    </lineage>
</organism>
<feature type="transmembrane region" description="Helical" evidence="1">
    <location>
        <begin position="20"/>
        <end position="42"/>
    </location>
</feature>
<feature type="transmembrane region" description="Helical" evidence="1">
    <location>
        <begin position="49"/>
        <end position="68"/>
    </location>
</feature>